<dbReference type="EMBL" id="BMJI01000017">
    <property type="protein sequence ID" value="GGC96133.1"/>
    <property type="molecule type" value="Genomic_DNA"/>
</dbReference>
<protein>
    <submittedName>
        <fullName evidence="2">Spermidine synthase</fullName>
    </submittedName>
</protein>
<dbReference type="PANTHER" id="PTHR43317">
    <property type="entry name" value="THERMOSPERMINE SYNTHASE ACAULIS5"/>
    <property type="match status" value="1"/>
</dbReference>
<dbReference type="RefSeq" id="WP_188668652.1">
    <property type="nucleotide sequence ID" value="NZ_BMJI01000017.1"/>
</dbReference>
<evidence type="ECO:0000256" key="1">
    <source>
        <dbReference type="ARBA" id="ARBA00023115"/>
    </source>
</evidence>
<evidence type="ECO:0000313" key="3">
    <source>
        <dbReference type="Proteomes" id="UP000597761"/>
    </source>
</evidence>
<dbReference type="InterPro" id="IPR029063">
    <property type="entry name" value="SAM-dependent_MTases_sf"/>
</dbReference>
<dbReference type="PANTHER" id="PTHR43317:SF1">
    <property type="entry name" value="THERMOSPERMINE SYNTHASE ACAULIS5"/>
    <property type="match status" value="1"/>
</dbReference>
<dbReference type="NCBIfam" id="NF037959">
    <property type="entry name" value="MFS_SpdSyn"/>
    <property type="match status" value="1"/>
</dbReference>
<organism evidence="2 3">
    <name type="scientific">Tersicoccus solisilvae</name>
    <dbReference type="NCBI Taxonomy" id="1882339"/>
    <lineage>
        <taxon>Bacteria</taxon>
        <taxon>Bacillati</taxon>
        <taxon>Actinomycetota</taxon>
        <taxon>Actinomycetes</taxon>
        <taxon>Micrococcales</taxon>
        <taxon>Micrococcaceae</taxon>
        <taxon>Tersicoccus</taxon>
    </lineage>
</organism>
<comment type="caution">
    <text evidence="2">The sequence shown here is derived from an EMBL/GenBank/DDBJ whole genome shotgun (WGS) entry which is preliminary data.</text>
</comment>
<accession>A0ABQ1PFD3</accession>
<name>A0ABQ1PFD3_9MICC</name>
<keyword evidence="1" id="KW-0620">Polyamine biosynthesis</keyword>
<gene>
    <name evidence="2" type="ORF">GCM10011512_23940</name>
</gene>
<evidence type="ECO:0000313" key="2">
    <source>
        <dbReference type="EMBL" id="GGC96133.1"/>
    </source>
</evidence>
<proteinExistence type="predicted"/>
<dbReference type="Proteomes" id="UP000597761">
    <property type="component" value="Unassembled WGS sequence"/>
</dbReference>
<reference evidence="3" key="1">
    <citation type="journal article" date="2019" name="Int. J. Syst. Evol. Microbiol.">
        <title>The Global Catalogue of Microorganisms (GCM) 10K type strain sequencing project: providing services to taxonomists for standard genome sequencing and annotation.</title>
        <authorList>
            <consortium name="The Broad Institute Genomics Platform"/>
            <consortium name="The Broad Institute Genome Sequencing Center for Infectious Disease"/>
            <person name="Wu L."/>
            <person name="Ma J."/>
        </authorList>
    </citation>
    <scope>NUCLEOTIDE SEQUENCE [LARGE SCALE GENOMIC DNA]</scope>
    <source>
        <strain evidence="3">CGMCC 1.15480</strain>
    </source>
</reference>
<keyword evidence="3" id="KW-1185">Reference proteome</keyword>
<sequence>MARRRGRRDAEASTKIAADDVGPVAGVYPIDTGTAELVPDPYRDGAWQLLVNGVLSSHWVPGEPAELDFEYMRWIAALLRDRFTDGSAPLRLLHLGGAGCSLARWANAVYPASRQVVVEIDAALAALVRDRFDLPRAPMLRLRVGEARAVTESLTPGTRDVVIRDVFAGAVTPEPLTTLEFTRAVDALLAAGGVYVANCGDRPDLALARGEAATIAAVFEHTVAIADPPMFKGRRWGNIILAGSHAPLEPSPALRRTLLTDAVPAQVWDDAQVRRFAAGSRPRVD</sequence>
<dbReference type="SUPFAM" id="SSF53335">
    <property type="entry name" value="S-adenosyl-L-methionine-dependent methyltransferases"/>
    <property type="match status" value="1"/>
</dbReference>
<dbReference type="Gene3D" id="3.40.50.150">
    <property type="entry name" value="Vaccinia Virus protein VP39"/>
    <property type="match status" value="1"/>
</dbReference>